<organism evidence="2 3">
    <name type="scientific">Coilia grayii</name>
    <name type="common">Gray's grenadier anchovy</name>
    <dbReference type="NCBI Taxonomy" id="363190"/>
    <lineage>
        <taxon>Eukaryota</taxon>
        <taxon>Metazoa</taxon>
        <taxon>Chordata</taxon>
        <taxon>Craniata</taxon>
        <taxon>Vertebrata</taxon>
        <taxon>Euteleostomi</taxon>
        <taxon>Actinopterygii</taxon>
        <taxon>Neopterygii</taxon>
        <taxon>Teleostei</taxon>
        <taxon>Clupei</taxon>
        <taxon>Clupeiformes</taxon>
        <taxon>Clupeoidei</taxon>
        <taxon>Engraulidae</taxon>
        <taxon>Coilinae</taxon>
        <taxon>Coilia</taxon>
    </lineage>
</organism>
<evidence type="ECO:0000259" key="1">
    <source>
        <dbReference type="PROSITE" id="PS50927"/>
    </source>
</evidence>
<reference evidence="2 3" key="1">
    <citation type="submission" date="2024-09" db="EMBL/GenBank/DDBJ databases">
        <title>A chromosome-level genome assembly of Gray's grenadier anchovy, Coilia grayii.</title>
        <authorList>
            <person name="Fu Z."/>
        </authorList>
    </citation>
    <scope>NUCLEOTIDE SEQUENCE [LARGE SCALE GENOMIC DNA]</scope>
    <source>
        <strain evidence="2">G4</strain>
        <tissue evidence="2">Muscle</tissue>
    </source>
</reference>
<sequence>MCRNMLKVNDEIRRGDYISSPNGRYKAIFQHDGNFVIYEVKRIWSTETWGNQHRIVMSNGNLYMYENGNYPSHWTTRSGVRGTTESFACLLDDGNLAIQDREQVMWSSARCKGEITHYSFSEDMLDFADLRK</sequence>
<proteinExistence type="predicted"/>
<gene>
    <name evidence="2" type="ORF">ACEWY4_024799</name>
</gene>
<evidence type="ECO:0000313" key="3">
    <source>
        <dbReference type="Proteomes" id="UP001591681"/>
    </source>
</evidence>
<name>A0ABD1IVR1_9TELE</name>
<evidence type="ECO:0000313" key="2">
    <source>
        <dbReference type="EMBL" id="KAL2079055.1"/>
    </source>
</evidence>
<accession>A0ABD1IVR1</accession>
<dbReference type="EMBL" id="JBHFQA010000022">
    <property type="protein sequence ID" value="KAL2079055.1"/>
    <property type="molecule type" value="Genomic_DNA"/>
</dbReference>
<dbReference type="PROSITE" id="PS50927">
    <property type="entry name" value="BULB_LECTIN"/>
    <property type="match status" value="1"/>
</dbReference>
<protein>
    <recommendedName>
        <fullName evidence="1">Bulb-type lectin domain-containing protein</fullName>
    </recommendedName>
</protein>
<dbReference type="Gene3D" id="2.90.10.30">
    <property type="match status" value="1"/>
</dbReference>
<dbReference type="SUPFAM" id="SSF51110">
    <property type="entry name" value="alpha-D-mannose-specific plant lectins"/>
    <property type="match status" value="2"/>
</dbReference>
<dbReference type="AlphaFoldDB" id="A0ABD1IVR1"/>
<dbReference type="Proteomes" id="UP001591681">
    <property type="component" value="Unassembled WGS sequence"/>
</dbReference>
<comment type="caution">
    <text evidence="2">The sequence shown here is derived from an EMBL/GenBank/DDBJ whole genome shotgun (WGS) entry which is preliminary data.</text>
</comment>
<dbReference type="InterPro" id="IPR001480">
    <property type="entry name" value="Bulb-type_lectin_dom"/>
</dbReference>
<keyword evidence="3" id="KW-1185">Reference proteome</keyword>
<dbReference type="InterPro" id="IPR036426">
    <property type="entry name" value="Bulb-type_lectin_dom_sf"/>
</dbReference>
<feature type="domain" description="Bulb-type lectin" evidence="1">
    <location>
        <begin position="3"/>
        <end position="111"/>
    </location>
</feature>